<dbReference type="Proteomes" id="UP000820818">
    <property type="component" value="Linkage Group LG2"/>
</dbReference>
<sequence>MKHICYSSYSNKQPLITLKMALKELILYFLPTWIFGFANPTVADEARHQPEHQSTQKSNDKSNQKSNQKEFSTSQQTTCPTSKARQHLPNERDRKVNETGAAPSQSENADVEEITQLQQLVFEISMACDNLQEENEKLRNDLNYRDQEHGEQLEKLKQQRSLLEDKVTQLLAQKDQELENTRKLQLDRDVLHKEISKLRSDLKQKTEEYQKELEKLRQRYALLNQKRIDALALKDLQLEKARTFLSDQDRLIKQMQDEIVQLRKSNEELTEKLAKTEANSSPAEKLAETEANSFPAEKLAETEANSSPAALISEEPIKDAEAEADSSLAGHIHDLKETVFPPPLPETYTTRRVYDRRALLELKDFVGTPNVKRLLDFGILRESHSSKLTPTNQGVEFMTRSYRPLLPAKEHDQPRKREIKLMSSQEVPKKAEILNVWKPKRLSAKSEDGQTRSSEEILRTVRGILNKLTPSNYERLLTKIQETNIDSQECLAGVIRIFFAKAVEESIFASIYAKMCLVLSTKDVPTSSNPAETVNFRKLLLSQCQKEFEKDSAGLAVAEKKRIELENAKTETEKEKLHEELNELVDKNRRTSLGNIRFIGELFKVDVISSNVMHQCIRKLLSHKEDEDSIECLCKLLTTIGKQLESPTLPKNGVTPKFTNAQIMTSYIQNLQIIAAERKVSNRIRFMIQDVVDLRKTGWKPRRAENGPKTIEEIHKEFNHELEGQQNQLSVPQKQQQIRKESRCDTQVKETINSRTSKEPTTKANKTRR</sequence>
<dbReference type="EMBL" id="WJBH02000002">
    <property type="protein sequence ID" value="KAI9563825.1"/>
    <property type="molecule type" value="Genomic_DNA"/>
</dbReference>
<dbReference type="Pfam" id="PF02854">
    <property type="entry name" value="MIF4G"/>
    <property type="match status" value="1"/>
</dbReference>
<organism evidence="4 5">
    <name type="scientific">Daphnia sinensis</name>
    <dbReference type="NCBI Taxonomy" id="1820382"/>
    <lineage>
        <taxon>Eukaryota</taxon>
        <taxon>Metazoa</taxon>
        <taxon>Ecdysozoa</taxon>
        <taxon>Arthropoda</taxon>
        <taxon>Crustacea</taxon>
        <taxon>Branchiopoda</taxon>
        <taxon>Diplostraca</taxon>
        <taxon>Cladocera</taxon>
        <taxon>Anomopoda</taxon>
        <taxon>Daphniidae</taxon>
        <taxon>Daphnia</taxon>
        <taxon>Daphnia similis group</taxon>
    </lineage>
</organism>
<comment type="caution">
    <text evidence="4">The sequence shown here is derived from an EMBL/GenBank/DDBJ whole genome shotgun (WGS) entry which is preliminary data.</text>
</comment>
<dbReference type="GO" id="GO:0003729">
    <property type="term" value="F:mRNA binding"/>
    <property type="evidence" value="ECO:0007669"/>
    <property type="project" value="TreeGrafter"/>
</dbReference>
<protein>
    <recommendedName>
        <fullName evidence="3">MIF4G domain-containing protein</fullName>
    </recommendedName>
</protein>
<keyword evidence="5" id="KW-1185">Reference proteome</keyword>
<dbReference type="GO" id="GO:0003743">
    <property type="term" value="F:translation initiation factor activity"/>
    <property type="evidence" value="ECO:0007669"/>
    <property type="project" value="TreeGrafter"/>
</dbReference>
<proteinExistence type="predicted"/>
<dbReference type="SMART" id="SM00543">
    <property type="entry name" value="MIF4G"/>
    <property type="match status" value="1"/>
</dbReference>
<feature type="compositionally biased region" description="Basic and acidic residues" evidence="2">
    <location>
        <begin position="88"/>
        <end position="97"/>
    </location>
</feature>
<dbReference type="AlphaFoldDB" id="A0AAD5LKM6"/>
<feature type="region of interest" description="Disordered" evidence="2">
    <location>
        <begin position="273"/>
        <end position="312"/>
    </location>
</feature>
<dbReference type="SUPFAM" id="SSF48371">
    <property type="entry name" value="ARM repeat"/>
    <property type="match status" value="1"/>
</dbReference>
<name>A0AAD5LKM6_9CRUS</name>
<feature type="coiled-coil region" evidence="1">
    <location>
        <begin position="555"/>
        <end position="587"/>
    </location>
</feature>
<feature type="domain" description="MIF4G" evidence="3">
    <location>
        <begin position="458"/>
        <end position="698"/>
    </location>
</feature>
<evidence type="ECO:0000259" key="3">
    <source>
        <dbReference type="SMART" id="SM00543"/>
    </source>
</evidence>
<feature type="compositionally biased region" description="Polar residues" evidence="2">
    <location>
        <begin position="724"/>
        <end position="736"/>
    </location>
</feature>
<dbReference type="Gene3D" id="1.25.40.180">
    <property type="match status" value="1"/>
</dbReference>
<dbReference type="InterPro" id="IPR016024">
    <property type="entry name" value="ARM-type_fold"/>
</dbReference>
<dbReference type="InterPro" id="IPR003890">
    <property type="entry name" value="MIF4G-like_typ-3"/>
</dbReference>
<evidence type="ECO:0000256" key="1">
    <source>
        <dbReference type="SAM" id="Coils"/>
    </source>
</evidence>
<feature type="region of interest" description="Disordered" evidence="2">
    <location>
        <begin position="722"/>
        <end position="769"/>
    </location>
</feature>
<keyword evidence="1" id="KW-0175">Coiled coil</keyword>
<dbReference type="PANTHER" id="PTHR23253">
    <property type="entry name" value="EUKARYOTIC TRANSLATION INITIATION FACTOR 4 GAMMA"/>
    <property type="match status" value="1"/>
</dbReference>
<feature type="compositionally biased region" description="Polar residues" evidence="2">
    <location>
        <begin position="64"/>
        <end position="83"/>
    </location>
</feature>
<evidence type="ECO:0000313" key="4">
    <source>
        <dbReference type="EMBL" id="KAI9563825.1"/>
    </source>
</evidence>
<feature type="compositionally biased region" description="Basic and acidic residues" evidence="2">
    <location>
        <begin position="738"/>
        <end position="748"/>
    </location>
</feature>
<evidence type="ECO:0000256" key="2">
    <source>
        <dbReference type="SAM" id="MobiDB-lite"/>
    </source>
</evidence>
<reference evidence="4 5" key="1">
    <citation type="submission" date="2022-05" db="EMBL/GenBank/DDBJ databases">
        <title>A multi-omics perspective on studying reproductive biology in Daphnia sinensis.</title>
        <authorList>
            <person name="Jia J."/>
        </authorList>
    </citation>
    <scope>NUCLEOTIDE SEQUENCE [LARGE SCALE GENOMIC DNA]</scope>
    <source>
        <strain evidence="4 5">WSL</strain>
    </source>
</reference>
<gene>
    <name evidence="4" type="ORF">GHT06_011291</name>
</gene>
<evidence type="ECO:0000313" key="5">
    <source>
        <dbReference type="Proteomes" id="UP000820818"/>
    </source>
</evidence>
<dbReference type="GO" id="GO:0016281">
    <property type="term" value="C:eukaryotic translation initiation factor 4F complex"/>
    <property type="evidence" value="ECO:0007669"/>
    <property type="project" value="TreeGrafter"/>
</dbReference>
<feature type="region of interest" description="Disordered" evidence="2">
    <location>
        <begin position="45"/>
        <end position="111"/>
    </location>
</feature>
<accession>A0AAD5LKM6</accession>
<dbReference type="PANTHER" id="PTHR23253:SF78">
    <property type="entry name" value="EUKARYOTIC TRANSLATION INITIATION FACTOR 4G1, ISOFORM B-RELATED"/>
    <property type="match status" value="1"/>
</dbReference>